<evidence type="ECO:0000313" key="6">
    <source>
        <dbReference type="Proteomes" id="UP000198406"/>
    </source>
</evidence>
<evidence type="ECO:0000313" key="5">
    <source>
        <dbReference type="EMBL" id="GAX18609.1"/>
    </source>
</evidence>
<comment type="similarity">
    <text evidence="1">Belongs to the COQ10 family.</text>
</comment>
<evidence type="ECO:0000256" key="3">
    <source>
        <dbReference type="ARBA" id="ARBA00024947"/>
    </source>
</evidence>
<dbReference type="InParanoid" id="A0A1Z5JXI2"/>
<name>A0A1Z5JXI2_FISSO</name>
<dbReference type="Gene3D" id="3.30.530.20">
    <property type="match status" value="1"/>
</dbReference>
<dbReference type="SUPFAM" id="SSF55961">
    <property type="entry name" value="Bet v1-like"/>
    <property type="match status" value="1"/>
</dbReference>
<comment type="function">
    <text evidence="3">Required for the function of coenzyme Q in the respiratory chain. May serve as a chaperone or may be involved in the transport of Q6 from its site of synthesis to the catalytic sites of the respiratory complexes.</text>
</comment>
<dbReference type="Proteomes" id="UP000198406">
    <property type="component" value="Unassembled WGS sequence"/>
</dbReference>
<dbReference type="GO" id="GO:0005739">
    <property type="term" value="C:mitochondrion"/>
    <property type="evidence" value="ECO:0007669"/>
    <property type="project" value="TreeGrafter"/>
</dbReference>
<comment type="subunit">
    <text evidence="2">Interacts with coenzyme Q.</text>
</comment>
<feature type="domain" description="Coenzyme Q-binding protein COQ10 START" evidence="4">
    <location>
        <begin position="18"/>
        <end position="145"/>
    </location>
</feature>
<dbReference type="EMBL" id="BDSP01000131">
    <property type="protein sequence ID" value="GAX18609.1"/>
    <property type="molecule type" value="Genomic_DNA"/>
</dbReference>
<reference evidence="5 6" key="1">
    <citation type="journal article" date="2015" name="Plant Cell">
        <title>Oil accumulation by the oleaginous diatom Fistulifera solaris as revealed by the genome and transcriptome.</title>
        <authorList>
            <person name="Tanaka T."/>
            <person name="Maeda Y."/>
            <person name="Veluchamy A."/>
            <person name="Tanaka M."/>
            <person name="Abida H."/>
            <person name="Marechal E."/>
            <person name="Bowler C."/>
            <person name="Muto M."/>
            <person name="Sunaga Y."/>
            <person name="Tanaka M."/>
            <person name="Yoshino T."/>
            <person name="Taniguchi T."/>
            <person name="Fukuda Y."/>
            <person name="Nemoto M."/>
            <person name="Matsumoto M."/>
            <person name="Wong P.S."/>
            <person name="Aburatani S."/>
            <person name="Fujibuchi W."/>
        </authorList>
    </citation>
    <scope>NUCLEOTIDE SEQUENCE [LARGE SCALE GENOMIC DNA]</scope>
    <source>
        <strain evidence="5 6">JPCC DA0580</strain>
    </source>
</reference>
<dbReference type="OrthoDB" id="292693at2759"/>
<organism evidence="5 6">
    <name type="scientific">Fistulifera solaris</name>
    <name type="common">Oleaginous diatom</name>
    <dbReference type="NCBI Taxonomy" id="1519565"/>
    <lineage>
        <taxon>Eukaryota</taxon>
        <taxon>Sar</taxon>
        <taxon>Stramenopiles</taxon>
        <taxon>Ochrophyta</taxon>
        <taxon>Bacillariophyta</taxon>
        <taxon>Bacillariophyceae</taxon>
        <taxon>Bacillariophycidae</taxon>
        <taxon>Naviculales</taxon>
        <taxon>Naviculaceae</taxon>
        <taxon>Fistulifera</taxon>
    </lineage>
</organism>
<dbReference type="GO" id="GO:0048039">
    <property type="term" value="F:ubiquinone binding"/>
    <property type="evidence" value="ECO:0007669"/>
    <property type="project" value="InterPro"/>
</dbReference>
<evidence type="ECO:0000259" key="4">
    <source>
        <dbReference type="Pfam" id="PF03364"/>
    </source>
</evidence>
<dbReference type="PANTHER" id="PTHR12901">
    <property type="entry name" value="SPERM PROTEIN HOMOLOG"/>
    <property type="match status" value="1"/>
</dbReference>
<evidence type="ECO:0000256" key="1">
    <source>
        <dbReference type="ARBA" id="ARBA00006885"/>
    </source>
</evidence>
<dbReference type="GO" id="GO:0045333">
    <property type="term" value="P:cellular respiration"/>
    <property type="evidence" value="ECO:0007669"/>
    <property type="project" value="InterPro"/>
</dbReference>
<proteinExistence type="inferred from homology"/>
<gene>
    <name evidence="5" type="ORF">FisN_10Hu184</name>
</gene>
<dbReference type="InterPro" id="IPR005031">
    <property type="entry name" value="COQ10_START"/>
</dbReference>
<protein>
    <recommendedName>
        <fullName evidence="4">Coenzyme Q-binding protein COQ10 START domain-containing protein</fullName>
    </recommendedName>
</protein>
<keyword evidence="6" id="KW-1185">Reference proteome</keyword>
<sequence>MLFRALSVTKRHIERQIVPTPAHHLFQIVKDVDAYSQFLPFVTQSKVLQTNGNHMKATLSFEFPPFIQDSYVSSVTFDPEQLQVDIVSIESRLFDSLHSKWRLQPLSESKTQVSLELQITSRDPLLATSLDFLLPQVGKHQVAAFQERCRRVPILQTEQERQ</sequence>
<comment type="caution">
    <text evidence="5">The sequence shown here is derived from an EMBL/GenBank/DDBJ whole genome shotgun (WGS) entry which is preliminary data.</text>
</comment>
<dbReference type="AlphaFoldDB" id="A0A1Z5JXI2"/>
<dbReference type="PANTHER" id="PTHR12901:SF10">
    <property type="entry name" value="COENZYME Q-BINDING PROTEIN COQ10, MITOCHONDRIAL"/>
    <property type="match status" value="1"/>
</dbReference>
<dbReference type="InterPro" id="IPR023393">
    <property type="entry name" value="START-like_dom_sf"/>
</dbReference>
<accession>A0A1Z5JXI2</accession>
<dbReference type="InterPro" id="IPR044996">
    <property type="entry name" value="COQ10-like"/>
</dbReference>
<dbReference type="Pfam" id="PF03364">
    <property type="entry name" value="Polyketide_cyc"/>
    <property type="match status" value="1"/>
</dbReference>
<evidence type="ECO:0000256" key="2">
    <source>
        <dbReference type="ARBA" id="ARBA00011814"/>
    </source>
</evidence>
<dbReference type="CDD" id="cd07813">
    <property type="entry name" value="COQ10p_like"/>
    <property type="match status" value="1"/>
</dbReference>